<evidence type="ECO:0000256" key="1">
    <source>
        <dbReference type="SAM" id="MobiDB-lite"/>
    </source>
</evidence>
<dbReference type="AlphaFoldDB" id="A0A9P5N8R9"/>
<feature type="region of interest" description="Disordered" evidence="1">
    <location>
        <begin position="225"/>
        <end position="249"/>
    </location>
</feature>
<dbReference type="Proteomes" id="UP000724874">
    <property type="component" value="Unassembled WGS sequence"/>
</dbReference>
<accession>A0A9P5N8R9</accession>
<organism evidence="2 3">
    <name type="scientific">Gymnopilus junonius</name>
    <name type="common">Spectacular rustgill mushroom</name>
    <name type="synonym">Gymnopilus spectabilis subsp. junonius</name>
    <dbReference type="NCBI Taxonomy" id="109634"/>
    <lineage>
        <taxon>Eukaryota</taxon>
        <taxon>Fungi</taxon>
        <taxon>Dikarya</taxon>
        <taxon>Basidiomycota</taxon>
        <taxon>Agaricomycotina</taxon>
        <taxon>Agaricomycetes</taxon>
        <taxon>Agaricomycetidae</taxon>
        <taxon>Agaricales</taxon>
        <taxon>Agaricineae</taxon>
        <taxon>Hymenogastraceae</taxon>
        <taxon>Gymnopilus</taxon>
    </lineage>
</organism>
<comment type="caution">
    <text evidence="2">The sequence shown here is derived from an EMBL/GenBank/DDBJ whole genome shotgun (WGS) entry which is preliminary data.</text>
</comment>
<evidence type="ECO:0000313" key="3">
    <source>
        <dbReference type="Proteomes" id="UP000724874"/>
    </source>
</evidence>
<name>A0A9P5N8R9_GYMJU</name>
<evidence type="ECO:0000313" key="2">
    <source>
        <dbReference type="EMBL" id="KAF8870915.1"/>
    </source>
</evidence>
<feature type="compositionally biased region" description="Basic and acidic residues" evidence="1">
    <location>
        <begin position="230"/>
        <end position="249"/>
    </location>
</feature>
<keyword evidence="3" id="KW-1185">Reference proteome</keyword>
<proteinExistence type="predicted"/>
<sequence>MTIFGEAVGCPVGFLHHITPPWFIGNDIVVAERRGRYIAKPMKILCQQHDGEAKGGFLEIYRAIVFPQFLFNVSIRIRHWRGEFSQKTTLRARVSRESTQRKKVALSDVRISKKWATRLPDSERDFPLPNSLSFGPFSPYFVREVLNFVCYLDNVEKLPAVKSRLRVFGGSEAFFALSGGREMVEAGFATAELLQACLQHVVGPRPTQRVGQKRDEQGLLLNSSAGLRDVLQEPQHRDYSNRSTDYKDD</sequence>
<gene>
    <name evidence="2" type="ORF">CPB84DRAFT_1754263</name>
</gene>
<protein>
    <submittedName>
        <fullName evidence="2">Uncharacterized protein</fullName>
    </submittedName>
</protein>
<dbReference type="EMBL" id="JADNYJ010000332">
    <property type="protein sequence ID" value="KAF8870915.1"/>
    <property type="molecule type" value="Genomic_DNA"/>
</dbReference>
<reference evidence="2" key="1">
    <citation type="submission" date="2020-11" db="EMBL/GenBank/DDBJ databases">
        <authorList>
            <consortium name="DOE Joint Genome Institute"/>
            <person name="Ahrendt S."/>
            <person name="Riley R."/>
            <person name="Andreopoulos W."/>
            <person name="LaButti K."/>
            <person name="Pangilinan J."/>
            <person name="Ruiz-duenas F.J."/>
            <person name="Barrasa J.M."/>
            <person name="Sanchez-Garcia M."/>
            <person name="Camarero S."/>
            <person name="Miyauchi S."/>
            <person name="Serrano A."/>
            <person name="Linde D."/>
            <person name="Babiker R."/>
            <person name="Drula E."/>
            <person name="Ayuso-Fernandez I."/>
            <person name="Pacheco R."/>
            <person name="Padilla G."/>
            <person name="Ferreira P."/>
            <person name="Barriuso J."/>
            <person name="Kellner H."/>
            <person name="Castanera R."/>
            <person name="Alfaro M."/>
            <person name="Ramirez L."/>
            <person name="Pisabarro A.G."/>
            <person name="Kuo A."/>
            <person name="Tritt A."/>
            <person name="Lipzen A."/>
            <person name="He G."/>
            <person name="Yan M."/>
            <person name="Ng V."/>
            <person name="Cullen D."/>
            <person name="Martin F."/>
            <person name="Rosso M.-N."/>
            <person name="Henrissat B."/>
            <person name="Hibbett D."/>
            <person name="Martinez A.T."/>
            <person name="Grigoriev I.V."/>
        </authorList>
    </citation>
    <scope>NUCLEOTIDE SEQUENCE</scope>
    <source>
        <strain evidence="2">AH 44721</strain>
    </source>
</reference>